<dbReference type="NCBIfam" id="TIGR01983">
    <property type="entry name" value="UbiG"/>
    <property type="match status" value="1"/>
</dbReference>
<dbReference type="PANTHER" id="PTHR43464:SF19">
    <property type="entry name" value="UBIQUINONE BIOSYNTHESIS O-METHYLTRANSFERASE, MITOCHONDRIAL"/>
    <property type="match status" value="1"/>
</dbReference>
<feature type="binding site" evidence="5">
    <location>
        <position position="48"/>
    </location>
    <ligand>
        <name>S-adenosyl-L-methionine</name>
        <dbReference type="ChEBI" id="CHEBI:59789"/>
    </ligand>
</feature>
<reference evidence="8" key="1">
    <citation type="journal article" date="2019" name="Int. J. Syst. Evol. Microbiol.">
        <title>The Global Catalogue of Microorganisms (GCM) 10K type strain sequencing project: providing services to taxonomists for standard genome sequencing and annotation.</title>
        <authorList>
            <consortium name="The Broad Institute Genomics Platform"/>
            <consortium name="The Broad Institute Genome Sequencing Center for Infectious Disease"/>
            <person name="Wu L."/>
            <person name="Ma J."/>
        </authorList>
    </citation>
    <scope>NUCLEOTIDE SEQUENCE [LARGE SCALE GENOMIC DNA]</scope>
    <source>
        <strain evidence="8">JCM 3369</strain>
    </source>
</reference>
<dbReference type="GO" id="GO:0102208">
    <property type="term" value="F:2-polyprenyl-6-hydroxyphenol methylase activity"/>
    <property type="evidence" value="ECO:0007669"/>
    <property type="project" value="UniProtKB-EC"/>
</dbReference>
<keyword evidence="2 5" id="KW-0808">Transferase</keyword>
<keyword evidence="8" id="KW-1185">Reference proteome</keyword>
<dbReference type="GO" id="GO:0032259">
    <property type="term" value="P:methylation"/>
    <property type="evidence" value="ECO:0007669"/>
    <property type="project" value="UniProtKB-KW"/>
</dbReference>
<feature type="binding site" evidence="5">
    <location>
        <position position="100"/>
    </location>
    <ligand>
        <name>S-adenosyl-L-methionine</name>
        <dbReference type="ChEBI" id="CHEBI:59789"/>
    </ligand>
</feature>
<comment type="function">
    <text evidence="5">O-methyltransferase that catalyzes the 2 O-methylation steps in the ubiquinone biosynthetic pathway.</text>
</comment>
<protein>
    <recommendedName>
        <fullName evidence="5">Ubiquinone biosynthesis O-methyltransferase</fullName>
    </recommendedName>
    <alternativeName>
        <fullName evidence="5">2-polyprenyl-6-hydroxyphenol methylase</fullName>
        <ecNumber evidence="5">2.1.1.222</ecNumber>
    </alternativeName>
    <alternativeName>
        <fullName evidence="5">3-demethylubiquinone 3-O-methyltransferase</fullName>
        <ecNumber evidence="5">2.1.1.64</ecNumber>
    </alternativeName>
</protein>
<dbReference type="Proteomes" id="UP001597327">
    <property type="component" value="Unassembled WGS sequence"/>
</dbReference>
<name>A0ABW4JYV2_9HYPH</name>
<dbReference type="GO" id="GO:0061542">
    <property type="term" value="F:3-demethylubiquinol 3-O-methyltransferase activity"/>
    <property type="evidence" value="ECO:0007669"/>
    <property type="project" value="UniProtKB-EC"/>
</dbReference>
<dbReference type="EMBL" id="JBHUFA010000003">
    <property type="protein sequence ID" value="MFD1695901.1"/>
    <property type="molecule type" value="Genomic_DNA"/>
</dbReference>
<evidence type="ECO:0000256" key="3">
    <source>
        <dbReference type="ARBA" id="ARBA00022688"/>
    </source>
</evidence>
<proteinExistence type="inferred from homology"/>
<dbReference type="PANTHER" id="PTHR43464">
    <property type="entry name" value="METHYLTRANSFERASE"/>
    <property type="match status" value="1"/>
</dbReference>
<feature type="binding site" evidence="5">
    <location>
        <position position="143"/>
    </location>
    <ligand>
        <name>S-adenosyl-L-methionine</name>
        <dbReference type="ChEBI" id="CHEBI:59789"/>
    </ligand>
</feature>
<keyword evidence="4 5" id="KW-0949">S-adenosyl-L-methionine</keyword>
<accession>A0ABW4JYV2</accession>
<dbReference type="Gene3D" id="3.40.50.150">
    <property type="entry name" value="Vaccinia Virus protein VP39"/>
    <property type="match status" value="1"/>
</dbReference>
<dbReference type="EC" id="2.1.1.64" evidence="5"/>
<comment type="similarity">
    <text evidence="5">Belongs to the methyltransferase superfamily. UbiG/COQ3 family.</text>
</comment>
<organism evidence="7 8">
    <name type="scientific">Roseibium aestuarii</name>
    <dbReference type="NCBI Taxonomy" id="2600299"/>
    <lineage>
        <taxon>Bacteria</taxon>
        <taxon>Pseudomonadati</taxon>
        <taxon>Pseudomonadota</taxon>
        <taxon>Alphaproteobacteria</taxon>
        <taxon>Hyphomicrobiales</taxon>
        <taxon>Stappiaceae</taxon>
        <taxon>Roseibium</taxon>
    </lineage>
</organism>
<dbReference type="InterPro" id="IPR029063">
    <property type="entry name" value="SAM-dependent_MTases_sf"/>
</dbReference>
<dbReference type="InterPro" id="IPR013216">
    <property type="entry name" value="Methyltransf_11"/>
</dbReference>
<dbReference type="CDD" id="cd02440">
    <property type="entry name" value="AdoMet_MTases"/>
    <property type="match status" value="1"/>
</dbReference>
<keyword evidence="3 5" id="KW-0831">Ubiquinone biosynthesis</keyword>
<feature type="domain" description="Methyltransferase type 11" evidence="6">
    <location>
        <begin position="76"/>
        <end position="170"/>
    </location>
</feature>
<dbReference type="RefSeq" id="WP_149894137.1">
    <property type="nucleotide sequence ID" value="NZ_JBHUFA010000003.1"/>
</dbReference>
<sequence length="255" mass="27741">MSSTGSSTTQGTGSTIDETEVARFSAMADEWWDPTGKFKPLHKFQPVRLSYIKEKVCAHFGRDWRASDAFSGLRFLDIGCGGGLLSEPMARLGADVVGADPSETNIRIAGLHAQQSGLTIDYRASTAEDLAAAGETFDVVLNMEVVEHVADVPLFLEKTASMVKPGGLMFVATINRTMKAYALAIVGAERVLRWLPKGTHSYDKLVRPQEIEGPLGAAGMSIVDRTGVTYNPLLDRWGPSRDMDVNYMLLAERAK</sequence>
<comment type="caution">
    <text evidence="7">The sequence shown here is derived from an EMBL/GenBank/DDBJ whole genome shotgun (WGS) entry which is preliminary data.</text>
</comment>
<feature type="binding site" evidence="5">
    <location>
        <position position="79"/>
    </location>
    <ligand>
        <name>S-adenosyl-L-methionine</name>
        <dbReference type="ChEBI" id="CHEBI:59789"/>
    </ligand>
</feature>
<comment type="pathway">
    <text evidence="5">Cofactor biosynthesis; ubiquinone biosynthesis.</text>
</comment>
<evidence type="ECO:0000256" key="1">
    <source>
        <dbReference type="ARBA" id="ARBA00022603"/>
    </source>
</evidence>
<comment type="catalytic activity">
    <reaction evidence="5">
        <text>a 3-demethylubiquinol + S-adenosyl-L-methionine = a ubiquinol + S-adenosyl-L-homocysteine + H(+)</text>
        <dbReference type="Rhea" id="RHEA:44380"/>
        <dbReference type="Rhea" id="RHEA-COMP:9566"/>
        <dbReference type="Rhea" id="RHEA-COMP:10914"/>
        <dbReference type="ChEBI" id="CHEBI:15378"/>
        <dbReference type="ChEBI" id="CHEBI:17976"/>
        <dbReference type="ChEBI" id="CHEBI:57856"/>
        <dbReference type="ChEBI" id="CHEBI:59789"/>
        <dbReference type="ChEBI" id="CHEBI:84422"/>
        <dbReference type="EC" id="2.1.1.64"/>
    </reaction>
</comment>
<evidence type="ECO:0000256" key="4">
    <source>
        <dbReference type="ARBA" id="ARBA00022691"/>
    </source>
</evidence>
<dbReference type="EC" id="2.1.1.222" evidence="5"/>
<keyword evidence="1 5" id="KW-0489">Methyltransferase</keyword>
<dbReference type="InterPro" id="IPR010233">
    <property type="entry name" value="UbiG_MeTrfase"/>
</dbReference>
<evidence type="ECO:0000313" key="8">
    <source>
        <dbReference type="Proteomes" id="UP001597327"/>
    </source>
</evidence>
<gene>
    <name evidence="5 7" type="primary">ubiG</name>
    <name evidence="7" type="ORF">ACFSC7_10275</name>
</gene>
<evidence type="ECO:0000256" key="5">
    <source>
        <dbReference type="HAMAP-Rule" id="MF_00472"/>
    </source>
</evidence>
<comment type="catalytic activity">
    <reaction evidence="5">
        <text>a 3-(all-trans-polyprenyl)benzene-1,2-diol + S-adenosyl-L-methionine = a 2-methoxy-6-(all-trans-polyprenyl)phenol + S-adenosyl-L-homocysteine + H(+)</text>
        <dbReference type="Rhea" id="RHEA:31411"/>
        <dbReference type="Rhea" id="RHEA-COMP:9550"/>
        <dbReference type="Rhea" id="RHEA-COMP:9551"/>
        <dbReference type="ChEBI" id="CHEBI:15378"/>
        <dbReference type="ChEBI" id="CHEBI:57856"/>
        <dbReference type="ChEBI" id="CHEBI:59789"/>
        <dbReference type="ChEBI" id="CHEBI:62729"/>
        <dbReference type="ChEBI" id="CHEBI:62731"/>
        <dbReference type="EC" id="2.1.1.222"/>
    </reaction>
</comment>
<dbReference type="SUPFAM" id="SSF53335">
    <property type="entry name" value="S-adenosyl-L-methionine-dependent methyltransferases"/>
    <property type="match status" value="1"/>
</dbReference>
<evidence type="ECO:0000313" key="7">
    <source>
        <dbReference type="EMBL" id="MFD1695901.1"/>
    </source>
</evidence>
<evidence type="ECO:0000259" key="6">
    <source>
        <dbReference type="Pfam" id="PF08241"/>
    </source>
</evidence>
<evidence type="ECO:0000256" key="2">
    <source>
        <dbReference type="ARBA" id="ARBA00022679"/>
    </source>
</evidence>
<dbReference type="HAMAP" id="MF_00472">
    <property type="entry name" value="UbiG"/>
    <property type="match status" value="1"/>
</dbReference>
<dbReference type="Pfam" id="PF08241">
    <property type="entry name" value="Methyltransf_11"/>
    <property type="match status" value="1"/>
</dbReference>